<evidence type="ECO:0000313" key="11">
    <source>
        <dbReference type="Proteomes" id="UP000282515"/>
    </source>
</evidence>
<proteinExistence type="inferred from homology"/>
<name>A0A3L8PKR7_9ACTN</name>
<evidence type="ECO:0000256" key="5">
    <source>
        <dbReference type="ARBA" id="ARBA00022643"/>
    </source>
</evidence>
<dbReference type="InterPro" id="IPR013785">
    <property type="entry name" value="Aldolase_TIM"/>
</dbReference>
<dbReference type="OrthoDB" id="9778912at2"/>
<keyword evidence="11" id="KW-1185">Reference proteome</keyword>
<reference evidence="10 11" key="1">
    <citation type="submission" date="2018-10" db="EMBL/GenBank/DDBJ databases">
        <title>Aeromicrobium sp. 9W16Y-2 whole genome shotgun sequence.</title>
        <authorList>
            <person name="Li F."/>
        </authorList>
    </citation>
    <scope>NUCLEOTIDE SEQUENCE [LARGE SCALE GENOMIC DNA]</scope>
    <source>
        <strain evidence="10 11">9W16Y-2</strain>
    </source>
</reference>
<dbReference type="PANTHER" id="PTHR42747">
    <property type="entry name" value="NITRONATE MONOOXYGENASE-RELATED"/>
    <property type="match status" value="1"/>
</dbReference>
<comment type="caution">
    <text evidence="10">The sequence shown here is derived from an EMBL/GenBank/DDBJ whole genome shotgun (WGS) entry which is preliminary data.</text>
</comment>
<evidence type="ECO:0000256" key="6">
    <source>
        <dbReference type="ARBA" id="ARBA00023002"/>
    </source>
</evidence>
<dbReference type="PANTHER" id="PTHR42747:SF3">
    <property type="entry name" value="NITRONATE MONOOXYGENASE-RELATED"/>
    <property type="match status" value="1"/>
</dbReference>
<accession>A0A3L8PKR7</accession>
<comment type="cofactor">
    <cofactor evidence="1">
        <name>FMN</name>
        <dbReference type="ChEBI" id="CHEBI:58210"/>
    </cofactor>
</comment>
<protein>
    <recommendedName>
        <fullName evidence="8">Propionate 3-nitronate monooxygenase</fullName>
    </recommendedName>
</protein>
<dbReference type="GO" id="GO:0018580">
    <property type="term" value="F:nitronate monooxygenase activity"/>
    <property type="evidence" value="ECO:0007669"/>
    <property type="project" value="InterPro"/>
</dbReference>
<keyword evidence="6" id="KW-0560">Oxidoreductase</keyword>
<dbReference type="SUPFAM" id="SSF51412">
    <property type="entry name" value="Inosine monophosphate dehydrogenase (IMPDH)"/>
    <property type="match status" value="1"/>
</dbReference>
<organism evidence="10 11">
    <name type="scientific">Aeromicrobium phragmitis</name>
    <dbReference type="NCBI Taxonomy" id="2478914"/>
    <lineage>
        <taxon>Bacteria</taxon>
        <taxon>Bacillati</taxon>
        <taxon>Actinomycetota</taxon>
        <taxon>Actinomycetes</taxon>
        <taxon>Propionibacteriales</taxon>
        <taxon>Nocardioidaceae</taxon>
        <taxon>Aeromicrobium</taxon>
    </lineage>
</organism>
<evidence type="ECO:0000256" key="7">
    <source>
        <dbReference type="ARBA" id="ARBA00023033"/>
    </source>
</evidence>
<dbReference type="CDD" id="cd04730">
    <property type="entry name" value="NPD_like"/>
    <property type="match status" value="1"/>
</dbReference>
<keyword evidence="5" id="KW-0288">FMN</keyword>
<sequence length="356" mass="37892">MTWPRASPQPFPSVARRCSEREDRNVLDLDLPLIAAPMAGGPSTPELVAAVARTGAGGFLAAGYLTTDAVAAQLRRADELARGRPFGINLFVVEEAPIDDAELQRFAAALEPYACEVGVELAEPRFDDDAFAAKLELVLEERPAWVSFTFGCPDAEVFAALRERDIVSAMTVTDIEEARLAADRGADVLVVQGPEAGGHRGTLRQDVWPSDTPLTDLLRDIDAIGLPMVAAGGIATRADVRRALDHGARAAQIGTALLLADEAGTNPTHRAALRSDEFDTTVVTRAFTGRPARGLANAVARLDAPAAYPQLHTMTSAFRRAAASRGRADLTHLWAGTRYREAQSGPAAEIISALVP</sequence>
<keyword evidence="7 10" id="KW-0503">Monooxygenase</keyword>
<dbReference type="Proteomes" id="UP000282515">
    <property type="component" value="Unassembled WGS sequence"/>
</dbReference>
<dbReference type="Gene3D" id="3.20.20.70">
    <property type="entry name" value="Aldolase class I"/>
    <property type="match status" value="1"/>
</dbReference>
<dbReference type="GO" id="GO:0009636">
    <property type="term" value="P:response to toxic substance"/>
    <property type="evidence" value="ECO:0007669"/>
    <property type="project" value="UniProtKB-KW"/>
</dbReference>
<evidence type="ECO:0000256" key="4">
    <source>
        <dbReference type="ARBA" id="ARBA00022630"/>
    </source>
</evidence>
<dbReference type="AlphaFoldDB" id="A0A3L8PKR7"/>
<evidence type="ECO:0000256" key="3">
    <source>
        <dbReference type="ARBA" id="ARBA00022575"/>
    </source>
</evidence>
<evidence type="ECO:0000256" key="9">
    <source>
        <dbReference type="ARBA" id="ARBA00049401"/>
    </source>
</evidence>
<comment type="catalytic activity">
    <reaction evidence="9">
        <text>3 propionate 3-nitronate + 3 O2 + H2O = 3 3-oxopropanoate + 2 nitrate + nitrite + H2O2 + 3 H(+)</text>
        <dbReference type="Rhea" id="RHEA:57332"/>
        <dbReference type="ChEBI" id="CHEBI:15377"/>
        <dbReference type="ChEBI" id="CHEBI:15378"/>
        <dbReference type="ChEBI" id="CHEBI:15379"/>
        <dbReference type="ChEBI" id="CHEBI:16240"/>
        <dbReference type="ChEBI" id="CHEBI:16301"/>
        <dbReference type="ChEBI" id="CHEBI:17632"/>
        <dbReference type="ChEBI" id="CHEBI:33190"/>
        <dbReference type="ChEBI" id="CHEBI:136067"/>
    </reaction>
</comment>
<evidence type="ECO:0000256" key="2">
    <source>
        <dbReference type="ARBA" id="ARBA00009881"/>
    </source>
</evidence>
<keyword evidence="3" id="KW-0216">Detoxification</keyword>
<dbReference type="Pfam" id="PF03060">
    <property type="entry name" value="NMO"/>
    <property type="match status" value="1"/>
</dbReference>
<evidence type="ECO:0000256" key="1">
    <source>
        <dbReference type="ARBA" id="ARBA00001917"/>
    </source>
</evidence>
<dbReference type="InterPro" id="IPR004136">
    <property type="entry name" value="NMO"/>
</dbReference>
<evidence type="ECO:0000313" key="10">
    <source>
        <dbReference type="EMBL" id="RLV55379.1"/>
    </source>
</evidence>
<gene>
    <name evidence="10" type="ORF">D9V41_11530</name>
</gene>
<dbReference type="EMBL" id="RDBF01000008">
    <property type="protein sequence ID" value="RLV55379.1"/>
    <property type="molecule type" value="Genomic_DNA"/>
</dbReference>
<comment type="similarity">
    <text evidence="2">Belongs to the nitronate monooxygenase family. NMO class I subfamily.</text>
</comment>
<evidence type="ECO:0000256" key="8">
    <source>
        <dbReference type="ARBA" id="ARBA00031155"/>
    </source>
</evidence>
<keyword evidence="4" id="KW-0285">Flavoprotein</keyword>